<evidence type="ECO:0008006" key="4">
    <source>
        <dbReference type="Google" id="ProtNLM"/>
    </source>
</evidence>
<feature type="signal peptide" evidence="1">
    <location>
        <begin position="1"/>
        <end position="27"/>
    </location>
</feature>
<dbReference type="Proteomes" id="UP000033187">
    <property type="component" value="Chromosome 1"/>
</dbReference>
<sequence length="133" mass="14250">MGLDMNKSKLLFVTAVLALAAPGSASAASLDGTWSGGGFVKPSSGDSEKVRCRVSYDRQTDKVFGVTATCATPSNKIHQTGTVLKVSEDRYVGDFYNGQFDISGRVRVVVHGSRQTVTFSSPKGTGKMELRRR</sequence>
<name>A0A0D6JHE5_9HYPH</name>
<keyword evidence="1" id="KW-0732">Signal</keyword>
<feature type="chain" id="PRO_5002306394" description="Alkaline proteinase inhibitor/ Outer membrane lipoprotein Omp19 domain-containing protein" evidence="1">
    <location>
        <begin position="28"/>
        <end position="133"/>
    </location>
</feature>
<dbReference type="EMBL" id="LN829119">
    <property type="protein sequence ID" value="CPR20194.1"/>
    <property type="molecule type" value="Genomic_DNA"/>
</dbReference>
<gene>
    <name evidence="2" type="ORF">YBN1229_v1_2498</name>
</gene>
<reference evidence="3" key="1">
    <citation type="submission" date="2015-02" db="EMBL/GenBank/DDBJ databases">
        <authorList>
            <person name="Chooi Y.-H."/>
        </authorList>
    </citation>
    <scope>NUCLEOTIDE SEQUENCE [LARGE SCALE GENOMIC DNA]</scope>
    <source>
        <strain evidence="3">strain Y</strain>
    </source>
</reference>
<keyword evidence="3" id="KW-1185">Reference proteome</keyword>
<evidence type="ECO:0000313" key="3">
    <source>
        <dbReference type="Proteomes" id="UP000033187"/>
    </source>
</evidence>
<organism evidence="2 3">
    <name type="scientific">Candidatus Filomicrobium marinum</name>
    <dbReference type="NCBI Taxonomy" id="1608628"/>
    <lineage>
        <taxon>Bacteria</taxon>
        <taxon>Pseudomonadati</taxon>
        <taxon>Pseudomonadota</taxon>
        <taxon>Alphaproteobacteria</taxon>
        <taxon>Hyphomicrobiales</taxon>
        <taxon>Hyphomicrobiaceae</taxon>
        <taxon>Filomicrobium</taxon>
    </lineage>
</organism>
<proteinExistence type="predicted"/>
<evidence type="ECO:0000256" key="1">
    <source>
        <dbReference type="SAM" id="SignalP"/>
    </source>
</evidence>
<dbReference type="KEGG" id="fil:BN1229_v1_3425"/>
<protein>
    <recommendedName>
        <fullName evidence="4">Alkaline proteinase inhibitor/ Outer membrane lipoprotein Omp19 domain-containing protein</fullName>
    </recommendedName>
</protein>
<evidence type="ECO:0000313" key="2">
    <source>
        <dbReference type="EMBL" id="CPR20194.1"/>
    </source>
</evidence>
<dbReference type="KEGG" id="fiy:BN1229_v1_2498"/>
<dbReference type="AlphaFoldDB" id="A0A0D6JHE5"/>
<accession>A0A0D6JHE5</accession>